<dbReference type="Proteomes" id="UP000864563">
    <property type="component" value="Unassembled WGS sequence"/>
</dbReference>
<feature type="region of interest" description="Disordered" evidence="1">
    <location>
        <begin position="43"/>
        <end position="62"/>
    </location>
</feature>
<dbReference type="EMBL" id="DACSDU010000005">
    <property type="protein sequence ID" value="HAT1585251.1"/>
    <property type="molecule type" value="Genomic_DNA"/>
</dbReference>
<name>A0A8H9TUT4_9ENTR</name>
<evidence type="ECO:0000256" key="1">
    <source>
        <dbReference type="SAM" id="MobiDB-lite"/>
    </source>
</evidence>
<reference evidence="2" key="1">
    <citation type="journal article" date="2018" name="Genome Biol.">
        <title>SKESA: strategic k-mer extension for scrupulous assemblies.</title>
        <authorList>
            <person name="Souvorov A."/>
            <person name="Agarwala R."/>
            <person name="Lipman D.J."/>
        </authorList>
    </citation>
    <scope>NUCLEOTIDE SEQUENCE</scope>
    <source>
        <strain evidence="2">YDC697-2</strain>
    </source>
</reference>
<comment type="caution">
    <text evidence="2">The sequence shown here is derived from an EMBL/GenBank/DDBJ whole genome shotgun (WGS) entry which is preliminary data.</text>
</comment>
<proteinExistence type="predicted"/>
<dbReference type="OrthoDB" id="9952353at2"/>
<gene>
    <name evidence="2" type="ORF">I8Y00_001577</name>
</gene>
<accession>A0A8H9TUT4</accession>
<feature type="compositionally biased region" description="Polar residues" evidence="1">
    <location>
        <begin position="53"/>
        <end position="62"/>
    </location>
</feature>
<dbReference type="RefSeq" id="WP_125368941.1">
    <property type="nucleotide sequence ID" value="NZ_CABMNX010000001.1"/>
</dbReference>
<protein>
    <submittedName>
        <fullName evidence="2">Uncharacterized protein</fullName>
    </submittedName>
</protein>
<reference evidence="2" key="2">
    <citation type="submission" date="2020-11" db="EMBL/GenBank/DDBJ databases">
        <authorList>
            <consortium name="NCBI Pathogen Detection Project"/>
        </authorList>
    </citation>
    <scope>NUCLEOTIDE SEQUENCE</scope>
    <source>
        <strain evidence="2">YDC697-2</strain>
    </source>
</reference>
<dbReference type="AlphaFoldDB" id="A0A8H9TUT4"/>
<evidence type="ECO:0000313" key="2">
    <source>
        <dbReference type="EMBL" id="HAT1585251.1"/>
    </source>
</evidence>
<sequence>MIRITKIPLKVVDIFKKALNDTTITHLSQGSGVRLKRLMRGRCAKKKPDGGASTLSGLQKQL</sequence>
<organism evidence="2">
    <name type="scientific">Citrobacter farmeri</name>
    <dbReference type="NCBI Taxonomy" id="67824"/>
    <lineage>
        <taxon>Bacteria</taxon>
        <taxon>Pseudomonadati</taxon>
        <taxon>Pseudomonadota</taxon>
        <taxon>Gammaproteobacteria</taxon>
        <taxon>Enterobacterales</taxon>
        <taxon>Enterobacteriaceae</taxon>
        <taxon>Citrobacter</taxon>
    </lineage>
</organism>